<evidence type="ECO:0000313" key="1">
    <source>
        <dbReference type="EMBL" id="MFC5987842.1"/>
    </source>
</evidence>
<keyword evidence="2" id="KW-1185">Reference proteome</keyword>
<proteinExistence type="predicted"/>
<dbReference type="Gene3D" id="3.40.1000.10">
    <property type="entry name" value="Mog1/PsbP, alpha/beta/alpha sandwich"/>
    <property type="match status" value="1"/>
</dbReference>
<dbReference type="RefSeq" id="WP_379895263.1">
    <property type="nucleotide sequence ID" value="NZ_CBCSCT010000029.1"/>
</dbReference>
<reference evidence="2" key="1">
    <citation type="journal article" date="2019" name="Int. J. Syst. Evol. Microbiol.">
        <title>The Global Catalogue of Microorganisms (GCM) 10K type strain sequencing project: providing services to taxonomists for standard genome sequencing and annotation.</title>
        <authorList>
            <consortium name="The Broad Institute Genomics Platform"/>
            <consortium name="The Broad Institute Genome Sequencing Center for Infectious Disease"/>
            <person name="Wu L."/>
            <person name="Ma J."/>
        </authorList>
    </citation>
    <scope>NUCLEOTIDE SEQUENCE [LARGE SCALE GENOMIC DNA]</scope>
    <source>
        <strain evidence="2">CCM 8749</strain>
    </source>
</reference>
<dbReference type="Proteomes" id="UP001596250">
    <property type="component" value="Unassembled WGS sequence"/>
</dbReference>
<sequence>MRIIVCGGMQGADGTNEMERTWSVLGKQVDEKIWAMMLDAEELAERAETEHADDPALEGLDLVHQPLVKIGNEWIPFEERTLLDGKIHLRLPKTFHELPEEAAKLKYASERRPQLILSDESTTTNLAFNLSQTLLEDEEVEQFTEAIGELLKRTQPGATWLEQDVVDVAGRKVGYRSFIVPVVDTDLYQLMFFASCRGQALLCTFHCLKKDMEKWKSVSLGIMHSLRIPDDEQGRME</sequence>
<evidence type="ECO:0000313" key="2">
    <source>
        <dbReference type="Proteomes" id="UP001596250"/>
    </source>
</evidence>
<protein>
    <submittedName>
        <fullName evidence="1">Uncharacterized protein</fullName>
    </submittedName>
</protein>
<dbReference type="EMBL" id="JBHSQV010000172">
    <property type="protein sequence ID" value="MFC5987842.1"/>
    <property type="molecule type" value="Genomic_DNA"/>
</dbReference>
<gene>
    <name evidence="1" type="ORF">ACFPXP_15660</name>
</gene>
<name>A0ABW1IRU7_9BACL</name>
<comment type="caution">
    <text evidence="1">The sequence shown here is derived from an EMBL/GenBank/DDBJ whole genome shotgun (WGS) entry which is preliminary data.</text>
</comment>
<accession>A0ABW1IRU7</accession>
<organism evidence="1 2">
    <name type="scientific">Marinicrinis lubricantis</name>
    <dbReference type="NCBI Taxonomy" id="2086470"/>
    <lineage>
        <taxon>Bacteria</taxon>
        <taxon>Bacillati</taxon>
        <taxon>Bacillota</taxon>
        <taxon>Bacilli</taxon>
        <taxon>Bacillales</taxon>
        <taxon>Paenibacillaceae</taxon>
    </lineage>
</organism>